<evidence type="ECO:0000313" key="1">
    <source>
        <dbReference type="EMBL" id="BFH72194.1"/>
    </source>
</evidence>
<protein>
    <recommendedName>
        <fullName evidence="2">Transposase</fullName>
    </recommendedName>
</protein>
<dbReference type="KEGG" id="sjv:SJAV_01380"/>
<organism evidence="1">
    <name type="scientific">Sulfurisphaera javensis</name>
    <dbReference type="NCBI Taxonomy" id="2049879"/>
    <lineage>
        <taxon>Archaea</taxon>
        <taxon>Thermoproteota</taxon>
        <taxon>Thermoprotei</taxon>
        <taxon>Sulfolobales</taxon>
        <taxon>Sulfolobaceae</taxon>
        <taxon>Sulfurisphaera</taxon>
    </lineage>
</organism>
<proteinExistence type="predicted"/>
<name>A0AAT9GN42_9CREN</name>
<sequence length="65" mass="7672">MYFLLPQHTVISPVNPNESLHSSLRDRLVRFKRATKAVNRSIEMMKYSIALVLWERMLIPEFIPS</sequence>
<reference evidence="1" key="1">
    <citation type="submission" date="2024-03" db="EMBL/GenBank/DDBJ databases">
        <title>Complete genome sequence of Sulfurisphaera javensis strain KD-1.</title>
        <authorList>
            <person name="Sakai H."/>
            <person name="Nur N."/>
            <person name="Suwanto A."/>
            <person name="Kurosawa N."/>
        </authorList>
    </citation>
    <scope>NUCLEOTIDE SEQUENCE</scope>
    <source>
        <strain evidence="1">KD-1</strain>
    </source>
</reference>
<dbReference type="EMBL" id="AP031322">
    <property type="protein sequence ID" value="BFH72194.1"/>
    <property type="molecule type" value="Genomic_DNA"/>
</dbReference>
<evidence type="ECO:0008006" key="2">
    <source>
        <dbReference type="Google" id="ProtNLM"/>
    </source>
</evidence>
<accession>A0AAT9GN42</accession>
<dbReference type="AlphaFoldDB" id="A0AAT9GN42"/>
<gene>
    <name evidence="1" type="ORF">SJAV_01380</name>
</gene>